<name>A0A1X0NXW8_9TRYP</name>
<feature type="compositionally biased region" description="Acidic residues" evidence="1">
    <location>
        <begin position="181"/>
        <end position="229"/>
    </location>
</feature>
<gene>
    <name evidence="2" type="ORF">TM35_000123000</name>
</gene>
<dbReference type="Proteomes" id="UP000192257">
    <property type="component" value="Unassembled WGS sequence"/>
</dbReference>
<accession>A0A1X0NXW8</accession>
<dbReference type="VEuPathDB" id="TriTrypDB:TM35_000123000"/>
<feature type="region of interest" description="Disordered" evidence="1">
    <location>
        <begin position="112"/>
        <end position="144"/>
    </location>
</feature>
<keyword evidence="3" id="KW-1185">Reference proteome</keyword>
<sequence>MVEGNALGPTTDVTVHVAGTFTLPLHQQALETLEDPLLQSEIMQEAVRLAIAEKLGGFDNVNITTTHKGGKPIFEAHLQLADLCSAIANVQYAYKHAMTQMLRMQEMITETLQHDQEDEDKKKDEVKEEKGEGSEEISKVMSEKNSEVLSKLVKMLEDTLEGPGESSLSAAIRTRMHSNNDDDNDNSMGNLDEDNCEEYRDPEDEGYIPLLDDQESEPDNEDNDEDDNNDNNKEGDNDNNSNICS</sequence>
<reference evidence="2 3" key="1">
    <citation type="submission" date="2017-03" db="EMBL/GenBank/DDBJ databases">
        <title>An alternative strategy for trypanosome survival in the mammalian bloodstream revealed through genome and transcriptome analysis of the ubiquitous bovine parasite Trypanosoma (Megatrypanum) theileri.</title>
        <authorList>
            <person name="Kelly S."/>
            <person name="Ivens A."/>
            <person name="Mott A."/>
            <person name="O'Neill E."/>
            <person name="Emms D."/>
            <person name="Macleod O."/>
            <person name="Voorheis P."/>
            <person name="Matthews J."/>
            <person name="Matthews K."/>
            <person name="Carrington M."/>
        </authorList>
    </citation>
    <scope>NUCLEOTIDE SEQUENCE [LARGE SCALE GENOMIC DNA]</scope>
    <source>
        <strain evidence="2">Edinburgh</strain>
    </source>
</reference>
<dbReference type="AlphaFoldDB" id="A0A1X0NXW8"/>
<comment type="caution">
    <text evidence="2">The sequence shown here is derived from an EMBL/GenBank/DDBJ whole genome shotgun (WGS) entry which is preliminary data.</text>
</comment>
<evidence type="ECO:0000256" key="1">
    <source>
        <dbReference type="SAM" id="MobiDB-lite"/>
    </source>
</evidence>
<dbReference type="EMBL" id="NBCO01000012">
    <property type="protein sequence ID" value="ORC89525.1"/>
    <property type="molecule type" value="Genomic_DNA"/>
</dbReference>
<dbReference type="RefSeq" id="XP_028883591.1">
    <property type="nucleotide sequence ID" value="XM_029025275.1"/>
</dbReference>
<feature type="region of interest" description="Disordered" evidence="1">
    <location>
        <begin position="159"/>
        <end position="245"/>
    </location>
</feature>
<evidence type="ECO:0000313" key="2">
    <source>
        <dbReference type="EMBL" id="ORC89525.1"/>
    </source>
</evidence>
<evidence type="ECO:0000313" key="3">
    <source>
        <dbReference type="Proteomes" id="UP000192257"/>
    </source>
</evidence>
<dbReference type="OrthoDB" id="267473at2759"/>
<organism evidence="2 3">
    <name type="scientific">Trypanosoma theileri</name>
    <dbReference type="NCBI Taxonomy" id="67003"/>
    <lineage>
        <taxon>Eukaryota</taxon>
        <taxon>Discoba</taxon>
        <taxon>Euglenozoa</taxon>
        <taxon>Kinetoplastea</taxon>
        <taxon>Metakinetoplastina</taxon>
        <taxon>Trypanosomatida</taxon>
        <taxon>Trypanosomatidae</taxon>
        <taxon>Trypanosoma</taxon>
    </lineage>
</organism>
<dbReference type="GeneID" id="39985055"/>
<protein>
    <submittedName>
        <fullName evidence="2">Uncharacterized protein</fullName>
    </submittedName>
</protein>
<proteinExistence type="predicted"/>